<keyword evidence="3" id="KW-0813">Transport</keyword>
<dbReference type="AlphaFoldDB" id="A0A0D1YN42"/>
<dbReference type="InterPro" id="IPR032880">
    <property type="entry name" value="CSC1/OSCA1-like_N"/>
</dbReference>
<feature type="transmembrane region" description="Helical" evidence="8">
    <location>
        <begin position="108"/>
        <end position="130"/>
    </location>
</feature>
<dbReference type="Pfam" id="PF02714">
    <property type="entry name" value="RSN1_7TM"/>
    <property type="match status" value="1"/>
</dbReference>
<evidence type="ECO:0000313" key="13">
    <source>
        <dbReference type="EMBL" id="KIV82524.1"/>
    </source>
</evidence>
<feature type="domain" description="CSC1/OSCA1-like cytosolic" evidence="12">
    <location>
        <begin position="199"/>
        <end position="380"/>
    </location>
</feature>
<feature type="transmembrane region" description="Helical" evidence="8">
    <location>
        <begin position="393"/>
        <end position="419"/>
    </location>
</feature>
<dbReference type="Pfam" id="PF14703">
    <property type="entry name" value="PHM7_cyt"/>
    <property type="match status" value="1"/>
</dbReference>
<dbReference type="HOGENOM" id="CLU_002458_2_1_1"/>
<feature type="transmembrane region" description="Helical" evidence="8">
    <location>
        <begin position="642"/>
        <end position="664"/>
    </location>
</feature>
<feature type="transmembrane region" description="Helical" evidence="8">
    <location>
        <begin position="484"/>
        <end position="508"/>
    </location>
</feature>
<evidence type="ECO:0000259" key="9">
    <source>
        <dbReference type="Pfam" id="PF02714"/>
    </source>
</evidence>
<evidence type="ECO:0000256" key="8">
    <source>
        <dbReference type="SAM" id="Phobius"/>
    </source>
</evidence>
<reference evidence="13 14" key="1">
    <citation type="submission" date="2015-01" db="EMBL/GenBank/DDBJ databases">
        <title>The Genome Sequence of Exophiala sideris CBS121828.</title>
        <authorList>
            <consortium name="The Broad Institute Genomics Platform"/>
            <person name="Cuomo C."/>
            <person name="de Hoog S."/>
            <person name="Gorbushina A."/>
            <person name="Stielow B."/>
            <person name="Teixiera M."/>
            <person name="Abouelleil A."/>
            <person name="Chapman S.B."/>
            <person name="Priest M."/>
            <person name="Young S.K."/>
            <person name="Wortman J."/>
            <person name="Nusbaum C."/>
            <person name="Birren B."/>
        </authorList>
    </citation>
    <scope>NUCLEOTIDE SEQUENCE [LARGE SCALE GENOMIC DNA]</scope>
    <source>
        <strain evidence="13 14">CBS 121828</strain>
    </source>
</reference>
<evidence type="ECO:0000256" key="2">
    <source>
        <dbReference type="ARBA" id="ARBA00007779"/>
    </source>
</evidence>
<evidence type="ECO:0000259" key="11">
    <source>
        <dbReference type="Pfam" id="PF13967"/>
    </source>
</evidence>
<dbReference type="Pfam" id="PF12621">
    <property type="entry name" value="PHM7_ext"/>
    <property type="match status" value="1"/>
</dbReference>
<evidence type="ECO:0000256" key="6">
    <source>
        <dbReference type="ARBA" id="ARBA00023136"/>
    </source>
</evidence>
<keyword evidence="6 8" id="KW-0472">Membrane</keyword>
<feature type="transmembrane region" description="Helical" evidence="8">
    <location>
        <begin position="155"/>
        <end position="174"/>
    </location>
</feature>
<evidence type="ECO:0000259" key="12">
    <source>
        <dbReference type="Pfam" id="PF14703"/>
    </source>
</evidence>
<dbReference type="GO" id="GO:0005886">
    <property type="term" value="C:plasma membrane"/>
    <property type="evidence" value="ECO:0007669"/>
    <property type="project" value="TreeGrafter"/>
</dbReference>
<dbReference type="PANTHER" id="PTHR13018">
    <property type="entry name" value="PROBABLE MEMBRANE PROTEIN DUF221-RELATED"/>
    <property type="match status" value="1"/>
</dbReference>
<gene>
    <name evidence="13" type="ORF">PV11_04627</name>
</gene>
<dbReference type="InterPro" id="IPR027815">
    <property type="entry name" value="CSC1/OSCA1-like_cyt"/>
</dbReference>
<evidence type="ECO:0000256" key="7">
    <source>
        <dbReference type="SAM" id="MobiDB-lite"/>
    </source>
</evidence>
<feature type="domain" description="CSC1/OSCA1-like 7TM region" evidence="9">
    <location>
        <begin position="392"/>
        <end position="664"/>
    </location>
</feature>
<dbReference type="InterPro" id="IPR022257">
    <property type="entry name" value="PHM7_ext"/>
</dbReference>
<dbReference type="PANTHER" id="PTHR13018:SF26">
    <property type="entry name" value="DOMAIN PROTEIN, PUTATIVE (AFU_ORTHOLOGUE AFUA_5G10920)-RELATED"/>
    <property type="match status" value="1"/>
</dbReference>
<dbReference type="Proteomes" id="UP000053599">
    <property type="component" value="Unassembled WGS sequence"/>
</dbReference>
<feature type="domain" description="10TM putative phosphate transporter extracellular tail" evidence="10">
    <location>
        <begin position="747"/>
        <end position="838"/>
    </location>
</feature>
<dbReference type="EMBL" id="KN846952">
    <property type="protein sequence ID" value="KIV82524.1"/>
    <property type="molecule type" value="Genomic_DNA"/>
</dbReference>
<accession>A0A0D1YN42</accession>
<dbReference type="GO" id="GO:0005227">
    <property type="term" value="F:calcium-activated cation channel activity"/>
    <property type="evidence" value="ECO:0007669"/>
    <property type="project" value="InterPro"/>
</dbReference>
<feature type="transmembrane region" description="Helical" evidence="8">
    <location>
        <begin position="25"/>
        <end position="49"/>
    </location>
</feature>
<dbReference type="OrthoDB" id="1076608at2759"/>
<evidence type="ECO:0000313" key="14">
    <source>
        <dbReference type="Proteomes" id="UP000053599"/>
    </source>
</evidence>
<evidence type="ECO:0008006" key="15">
    <source>
        <dbReference type="Google" id="ProtNLM"/>
    </source>
</evidence>
<feature type="region of interest" description="Disordered" evidence="7">
    <location>
        <begin position="267"/>
        <end position="305"/>
    </location>
</feature>
<dbReference type="InterPro" id="IPR003864">
    <property type="entry name" value="CSC1/OSCA1-like_7TM"/>
</dbReference>
<organism evidence="13 14">
    <name type="scientific">Exophiala sideris</name>
    <dbReference type="NCBI Taxonomy" id="1016849"/>
    <lineage>
        <taxon>Eukaryota</taxon>
        <taxon>Fungi</taxon>
        <taxon>Dikarya</taxon>
        <taxon>Ascomycota</taxon>
        <taxon>Pezizomycotina</taxon>
        <taxon>Eurotiomycetes</taxon>
        <taxon>Chaetothyriomycetidae</taxon>
        <taxon>Chaetothyriales</taxon>
        <taxon>Herpotrichiellaceae</taxon>
        <taxon>Exophiala</taxon>
    </lineage>
</organism>
<sequence>MEAWKEKGKTPGGAGEHRNGGSNSFGAIGAALIPSAITAIVFILAFLVLRPRFKNIYAPRTFFRTIPRKDRTPSSSRSSFSWFHDFRNLDDKFILRHSSMEAYLFLRYLRMVVLICVVGCCLTWPLLFAINATGGGDASEADKISFGNVLDPKKLYAHAIVAWIFFASIVLLITRERLFVVGLRQAYLTIPLNATRLSSRVVLYLSVPPEGLLPENVQRYFGKDAVRSWVVSNVSHLESIVKKRDDKVDTLEGLELELLKKANKAGDDTENDFRITGPAARLPPQVEDEQRPKRRSPPVVGEEVDPIDQLREEITDIVYDVDQARQADSKGAGTKTGAVFVEFKDQVSAHQAFQLIQHPSPLALQPKYIGVRPEEVIWSNLNLEPSLRITYSYLATALALAIIIFWSIPVGIIGTISNIEYLTDKFEWLRFLNKLPDPIMDLLTGLLPPLLLSSVVSYVPYFYQFVATLSGIPTSIEAIKWVQTWYFVFQVVQVFLITTFSSGAAAVANKIANEPTKLPKLLAKNLPKASNFYLTYFIIQGLGTASQNIVNISDLASYLFFYYVMAKTPRQKFNAYAQMRNINWFNLYPKFTNFAVIAIAYSCIAPLVLGFAALGIYFLYLSYRYYLLYVVQVKSETRGESYTRTLQQLMTGVYLAELCLLGLFSIKKAAGPSTLTIILLIVTGLYHLTVNKYLSPLETYVPVDVLAEDNEEEPLLSGDGDITDHSRIYRVGAGKIPSVLLDPLASFLEPHIFASQEALRPWLEDPEGEFDESNTYTDEQLENAYVNPALTSKTPEVWIPRDRKGVSKVEVEENEKAGIPSTDEGAELGPSNEILWDRDDFSTVPIFKQPTRY</sequence>
<evidence type="ECO:0000256" key="1">
    <source>
        <dbReference type="ARBA" id="ARBA00004141"/>
    </source>
</evidence>
<proteinExistence type="inferred from homology"/>
<feature type="domain" description="CSC1/OSCA1-like N-terminal transmembrane" evidence="11">
    <location>
        <begin position="28"/>
        <end position="176"/>
    </location>
</feature>
<comment type="subcellular location">
    <subcellularLocation>
        <location evidence="1">Membrane</location>
        <topology evidence="1">Multi-pass membrane protein</topology>
    </subcellularLocation>
</comment>
<feature type="transmembrane region" description="Helical" evidence="8">
    <location>
        <begin position="594"/>
        <end position="621"/>
    </location>
</feature>
<name>A0A0D1YN42_9EURO</name>
<evidence type="ECO:0000256" key="4">
    <source>
        <dbReference type="ARBA" id="ARBA00022692"/>
    </source>
</evidence>
<feature type="transmembrane region" description="Helical" evidence="8">
    <location>
        <begin position="439"/>
        <end position="463"/>
    </location>
</feature>
<evidence type="ECO:0000259" key="10">
    <source>
        <dbReference type="Pfam" id="PF12621"/>
    </source>
</evidence>
<comment type="similarity">
    <text evidence="2">Belongs to the CSC1 (TC 1.A.17) family.</text>
</comment>
<keyword evidence="5 8" id="KW-1133">Transmembrane helix</keyword>
<dbReference type="Pfam" id="PF13967">
    <property type="entry name" value="RSN1_TM"/>
    <property type="match status" value="1"/>
</dbReference>
<dbReference type="InterPro" id="IPR045122">
    <property type="entry name" value="Csc1-like"/>
</dbReference>
<protein>
    <recommendedName>
        <fullName evidence="15">CSC1/OSCA1-like 7TM region domain-containing protein</fullName>
    </recommendedName>
</protein>
<keyword evidence="4 8" id="KW-0812">Transmembrane</keyword>
<feature type="transmembrane region" description="Helical" evidence="8">
    <location>
        <begin position="670"/>
        <end position="688"/>
    </location>
</feature>
<evidence type="ECO:0000256" key="5">
    <source>
        <dbReference type="ARBA" id="ARBA00022989"/>
    </source>
</evidence>
<evidence type="ECO:0000256" key="3">
    <source>
        <dbReference type="ARBA" id="ARBA00022448"/>
    </source>
</evidence>
<feature type="region of interest" description="Disordered" evidence="7">
    <location>
        <begin position="809"/>
        <end position="828"/>
    </location>
</feature>